<name>A0A8J4SRR0_9TREM</name>
<organism evidence="1 2">
    <name type="scientific">Paragonimus heterotremus</name>
    <dbReference type="NCBI Taxonomy" id="100268"/>
    <lineage>
        <taxon>Eukaryota</taxon>
        <taxon>Metazoa</taxon>
        <taxon>Spiralia</taxon>
        <taxon>Lophotrochozoa</taxon>
        <taxon>Platyhelminthes</taxon>
        <taxon>Trematoda</taxon>
        <taxon>Digenea</taxon>
        <taxon>Plagiorchiida</taxon>
        <taxon>Troglotremata</taxon>
        <taxon>Troglotrematidae</taxon>
        <taxon>Paragonimus</taxon>
    </lineage>
</organism>
<dbReference type="AlphaFoldDB" id="A0A8J4SRR0"/>
<proteinExistence type="predicted"/>
<evidence type="ECO:0000313" key="2">
    <source>
        <dbReference type="Proteomes" id="UP000748531"/>
    </source>
</evidence>
<dbReference type="Proteomes" id="UP000748531">
    <property type="component" value="Unassembled WGS sequence"/>
</dbReference>
<evidence type="ECO:0000313" key="1">
    <source>
        <dbReference type="EMBL" id="KAF5403682.1"/>
    </source>
</evidence>
<comment type="caution">
    <text evidence="1">The sequence shown here is derived from an EMBL/GenBank/DDBJ whole genome shotgun (WGS) entry which is preliminary data.</text>
</comment>
<protein>
    <submittedName>
        <fullName evidence="1">Uncharacterized protein</fullName>
    </submittedName>
</protein>
<gene>
    <name evidence="1" type="ORF">PHET_02656</name>
</gene>
<dbReference type="EMBL" id="LUCH01001095">
    <property type="protein sequence ID" value="KAF5403682.1"/>
    <property type="molecule type" value="Genomic_DNA"/>
</dbReference>
<reference evidence="1" key="1">
    <citation type="submission" date="2019-05" db="EMBL/GenBank/DDBJ databases">
        <title>Annotation for the trematode Paragonimus heterotremus.</title>
        <authorList>
            <person name="Choi Y.-J."/>
        </authorList>
    </citation>
    <scope>NUCLEOTIDE SEQUENCE</scope>
    <source>
        <strain evidence="1">LC</strain>
    </source>
</reference>
<accession>A0A8J4SRR0</accession>
<keyword evidence="2" id="KW-1185">Reference proteome</keyword>
<sequence length="80" mass="8766">MVDMRTGPLVSAGASDMLRLLVYNPLHNDSRLNPAVIHAAVACESVSITSVKTGFWLVHKYMTVPTTSTQLTCYVRGLRC</sequence>